<dbReference type="Gene3D" id="6.20.50.20">
    <property type="match status" value="1"/>
</dbReference>
<keyword evidence="7" id="KW-1185">Reference proteome</keyword>
<dbReference type="AlphaFoldDB" id="A0A8J2SEP0"/>
<proteinExistence type="inferred from homology"/>
<keyword evidence="1" id="KW-0819">tRNA processing</keyword>
<accession>A0A8J2SEP0</accession>
<comment type="caution">
    <text evidence="6">The sequence shown here is derived from an EMBL/GenBank/DDBJ whole genome shotgun (WGS) entry which is preliminary data.</text>
</comment>
<dbReference type="PANTHER" id="PTHR14742">
    <property type="entry name" value="RIBONUCLEASE P SUBUNIT P21"/>
    <property type="match status" value="1"/>
</dbReference>
<keyword evidence="2" id="KW-0479">Metal-binding</keyword>
<evidence type="ECO:0000313" key="7">
    <source>
        <dbReference type="Proteomes" id="UP000789595"/>
    </source>
</evidence>
<feature type="region of interest" description="Disordered" evidence="5">
    <location>
        <begin position="76"/>
        <end position="97"/>
    </location>
</feature>
<evidence type="ECO:0000256" key="2">
    <source>
        <dbReference type="ARBA" id="ARBA00022723"/>
    </source>
</evidence>
<dbReference type="PANTHER" id="PTHR14742:SF0">
    <property type="entry name" value="RIBONUCLEASE P PROTEIN SUBUNIT P21"/>
    <property type="match status" value="1"/>
</dbReference>
<evidence type="ECO:0000256" key="1">
    <source>
        <dbReference type="ARBA" id="ARBA00022694"/>
    </source>
</evidence>
<dbReference type="Pfam" id="PF04032">
    <property type="entry name" value="Rpr2"/>
    <property type="match status" value="1"/>
</dbReference>
<comment type="similarity">
    <text evidence="4">Belongs to the eukaryotic/archaeal RNase P protein component 4 family.</text>
</comment>
<name>A0A8J2SEP0_9STRA</name>
<dbReference type="EMBL" id="CAKKNE010000001">
    <property type="protein sequence ID" value="CAH0366181.1"/>
    <property type="molecule type" value="Genomic_DNA"/>
</dbReference>
<sequence>MDAMPKEIRLRCQFLWESAMQCADASPPQPRTAQKLLHSLRQLTAAHDCKVPDSLTKTLCPKCWAPRIPGVSCRTRTAKRTRRSPASMRYVPGKTGKGGHALKSQLVTTCLLCGEISRAPGAPRPPARPPKKRDMRAAADDFVAVGAPLLPARAPKRPAPPAPAQPRKLLDAKPRKRKKTDKKPK</sequence>
<evidence type="ECO:0000256" key="4">
    <source>
        <dbReference type="ARBA" id="ARBA00038402"/>
    </source>
</evidence>
<feature type="region of interest" description="Disordered" evidence="5">
    <location>
        <begin position="118"/>
        <end position="185"/>
    </location>
</feature>
<evidence type="ECO:0000313" key="6">
    <source>
        <dbReference type="EMBL" id="CAH0366181.1"/>
    </source>
</evidence>
<protein>
    <submittedName>
        <fullName evidence="6">Uncharacterized protein</fullName>
    </submittedName>
</protein>
<evidence type="ECO:0000256" key="3">
    <source>
        <dbReference type="ARBA" id="ARBA00022833"/>
    </source>
</evidence>
<dbReference type="Proteomes" id="UP000789595">
    <property type="component" value="Unassembled WGS sequence"/>
</dbReference>
<feature type="compositionally biased region" description="Basic residues" evidence="5">
    <location>
        <begin position="174"/>
        <end position="185"/>
    </location>
</feature>
<dbReference type="GO" id="GO:0046872">
    <property type="term" value="F:metal ion binding"/>
    <property type="evidence" value="ECO:0007669"/>
    <property type="project" value="UniProtKB-KW"/>
</dbReference>
<organism evidence="6 7">
    <name type="scientific">Pelagomonas calceolata</name>
    <dbReference type="NCBI Taxonomy" id="35677"/>
    <lineage>
        <taxon>Eukaryota</taxon>
        <taxon>Sar</taxon>
        <taxon>Stramenopiles</taxon>
        <taxon>Ochrophyta</taxon>
        <taxon>Pelagophyceae</taxon>
        <taxon>Pelagomonadales</taxon>
        <taxon>Pelagomonadaceae</taxon>
        <taxon>Pelagomonas</taxon>
    </lineage>
</organism>
<gene>
    <name evidence="6" type="ORF">PECAL_1P26580</name>
</gene>
<keyword evidence="3" id="KW-0862">Zinc</keyword>
<dbReference type="GO" id="GO:0005655">
    <property type="term" value="C:nucleolar ribonuclease P complex"/>
    <property type="evidence" value="ECO:0007669"/>
    <property type="project" value="TreeGrafter"/>
</dbReference>
<evidence type="ECO:0000256" key="5">
    <source>
        <dbReference type="SAM" id="MobiDB-lite"/>
    </source>
</evidence>
<reference evidence="6" key="1">
    <citation type="submission" date="2021-11" db="EMBL/GenBank/DDBJ databases">
        <authorList>
            <consortium name="Genoscope - CEA"/>
            <person name="William W."/>
        </authorList>
    </citation>
    <scope>NUCLEOTIDE SEQUENCE</scope>
</reference>
<dbReference type="GO" id="GO:0008033">
    <property type="term" value="P:tRNA processing"/>
    <property type="evidence" value="ECO:0007669"/>
    <property type="project" value="UniProtKB-KW"/>
</dbReference>
<dbReference type="InterPro" id="IPR007175">
    <property type="entry name" value="Rpr2/Snm1/Rpp21"/>
</dbReference>